<dbReference type="SUPFAM" id="SSF53335">
    <property type="entry name" value="S-adenosyl-L-methionine-dependent methyltransferases"/>
    <property type="match status" value="1"/>
</dbReference>
<evidence type="ECO:0000256" key="8">
    <source>
        <dbReference type="ARBA" id="ARBA00048428"/>
    </source>
</evidence>
<comment type="similarity">
    <text evidence="3">Belongs to the methyltransferase superfamily. Arsenite methyltransferase family.</text>
</comment>
<dbReference type="EC" id="2.1.1.137" evidence="4"/>
<dbReference type="PANTHER" id="PTHR43675:SF8">
    <property type="entry name" value="ARSENITE METHYLTRANSFERASE"/>
    <property type="match status" value="1"/>
</dbReference>
<evidence type="ECO:0000313" key="10">
    <source>
        <dbReference type="EMBL" id="RDI73396.1"/>
    </source>
</evidence>
<comment type="catalytic activity">
    <reaction evidence="8">
        <text>arsenic triglutathione + 3 [thioredoxin]-dithiol + 3 S-adenosyl-L-methionine = trimethylarsine + 3 [thioredoxin]-disulfide + 3 glutathione + 3 S-adenosyl-L-homocysteine + 3 H(+)</text>
        <dbReference type="Rhea" id="RHEA:69432"/>
        <dbReference type="Rhea" id="RHEA-COMP:10698"/>
        <dbReference type="Rhea" id="RHEA-COMP:10700"/>
        <dbReference type="ChEBI" id="CHEBI:15378"/>
        <dbReference type="ChEBI" id="CHEBI:27130"/>
        <dbReference type="ChEBI" id="CHEBI:29950"/>
        <dbReference type="ChEBI" id="CHEBI:50058"/>
        <dbReference type="ChEBI" id="CHEBI:57856"/>
        <dbReference type="ChEBI" id="CHEBI:57925"/>
        <dbReference type="ChEBI" id="CHEBI:59789"/>
        <dbReference type="ChEBI" id="CHEBI:183640"/>
        <dbReference type="EC" id="2.1.1.137"/>
    </reaction>
</comment>
<comment type="catalytic activity">
    <reaction evidence="6">
        <text>arsenic triglutathione + [thioredoxin]-dithiol + S-adenosyl-L-methionine + 2 H2O = methylarsonous acid + [thioredoxin]-disulfide + 3 glutathione + S-adenosyl-L-homocysteine + H(+)</text>
        <dbReference type="Rhea" id="RHEA:69460"/>
        <dbReference type="Rhea" id="RHEA-COMP:10698"/>
        <dbReference type="Rhea" id="RHEA-COMP:10700"/>
        <dbReference type="ChEBI" id="CHEBI:15377"/>
        <dbReference type="ChEBI" id="CHEBI:15378"/>
        <dbReference type="ChEBI" id="CHEBI:17826"/>
        <dbReference type="ChEBI" id="CHEBI:29950"/>
        <dbReference type="ChEBI" id="CHEBI:50058"/>
        <dbReference type="ChEBI" id="CHEBI:57856"/>
        <dbReference type="ChEBI" id="CHEBI:57925"/>
        <dbReference type="ChEBI" id="CHEBI:59789"/>
        <dbReference type="ChEBI" id="CHEBI:183640"/>
        <dbReference type="EC" id="2.1.1.137"/>
    </reaction>
</comment>
<name>A0A7M2YTI4_9ACTN</name>
<protein>
    <recommendedName>
        <fullName evidence="5">Arsenite methyltransferase</fullName>
        <ecNumber evidence="4">2.1.1.137</ecNumber>
    </recommendedName>
</protein>
<dbReference type="GO" id="GO:0032259">
    <property type="term" value="P:methylation"/>
    <property type="evidence" value="ECO:0007669"/>
    <property type="project" value="UniProtKB-KW"/>
</dbReference>
<evidence type="ECO:0000256" key="5">
    <source>
        <dbReference type="ARBA" id="ARBA00034545"/>
    </source>
</evidence>
<organism evidence="10 11">
    <name type="scientific">Gaiella occulta</name>
    <dbReference type="NCBI Taxonomy" id="1002870"/>
    <lineage>
        <taxon>Bacteria</taxon>
        <taxon>Bacillati</taxon>
        <taxon>Actinomycetota</taxon>
        <taxon>Thermoleophilia</taxon>
        <taxon>Gaiellales</taxon>
        <taxon>Gaiellaceae</taxon>
        <taxon>Gaiella</taxon>
    </lineage>
</organism>
<comment type="caution">
    <text evidence="10">The sequence shown here is derived from an EMBL/GenBank/DDBJ whole genome shotgun (WGS) entry which is preliminary data.</text>
</comment>
<keyword evidence="10" id="KW-0489">Methyltransferase</keyword>
<accession>A0A7M2YTI4</accession>
<keyword evidence="2" id="KW-0949">S-adenosyl-L-methionine</keyword>
<dbReference type="InterPro" id="IPR025714">
    <property type="entry name" value="Methyltranfer_dom"/>
</dbReference>
<dbReference type="InterPro" id="IPR029063">
    <property type="entry name" value="SAM-dependent_MTases_sf"/>
</dbReference>
<evidence type="ECO:0000313" key="11">
    <source>
        <dbReference type="Proteomes" id="UP000254134"/>
    </source>
</evidence>
<sequence>MSRDLMRSDEIKAFVRDAYRAVNGSTTRVAERLYSAEELALVPESARNGALGLCNHLRFARIEPGATVLDLGCGSGIDTILAAQRAGPSGRVIALDFLPEMLEQTAQAAREAGLGNVDTLEAEMEEIPLPDASVDVVISNGVVNLSPRKARVLAECARVLRPGGELCVSDLTIDEDDLPPEVLTHPAAWAG</sequence>
<dbReference type="Proteomes" id="UP000254134">
    <property type="component" value="Unassembled WGS sequence"/>
</dbReference>
<evidence type="ECO:0000256" key="7">
    <source>
        <dbReference type="ARBA" id="ARBA00047943"/>
    </source>
</evidence>
<dbReference type="InterPro" id="IPR026669">
    <property type="entry name" value="Arsenite_MeTrfase-like"/>
</dbReference>
<dbReference type="CDD" id="cd02440">
    <property type="entry name" value="AdoMet_MTases"/>
    <property type="match status" value="1"/>
</dbReference>
<reference evidence="10 11" key="1">
    <citation type="submission" date="2018-07" db="EMBL/GenBank/DDBJ databases">
        <title>High-quality-draft genome sequence of Gaiella occulta.</title>
        <authorList>
            <person name="Severino R."/>
            <person name="Froufe H.J.C."/>
            <person name="Rainey F.A."/>
            <person name="Barroso C."/>
            <person name="Albuquerque L."/>
            <person name="Lobo-Da-Cunha A."/>
            <person name="Da Costa M.S."/>
            <person name="Egas C."/>
        </authorList>
    </citation>
    <scope>NUCLEOTIDE SEQUENCE [LARGE SCALE GENOMIC DNA]</scope>
    <source>
        <strain evidence="10 11">F2-233</strain>
    </source>
</reference>
<feature type="domain" description="Methyltransferase" evidence="9">
    <location>
        <begin position="63"/>
        <end position="181"/>
    </location>
</feature>
<dbReference type="Pfam" id="PF13847">
    <property type="entry name" value="Methyltransf_31"/>
    <property type="match status" value="1"/>
</dbReference>
<evidence type="ECO:0000256" key="1">
    <source>
        <dbReference type="ARBA" id="ARBA00022679"/>
    </source>
</evidence>
<keyword evidence="1 10" id="KW-0808">Transferase</keyword>
<evidence type="ECO:0000256" key="4">
    <source>
        <dbReference type="ARBA" id="ARBA00034521"/>
    </source>
</evidence>
<evidence type="ECO:0000256" key="3">
    <source>
        <dbReference type="ARBA" id="ARBA00034487"/>
    </source>
</evidence>
<reference evidence="11" key="2">
    <citation type="journal article" date="2019" name="MicrobiologyOpen">
        <title>High-quality draft genome sequence of Gaiella occulta isolated from a 150 meter deep mineral water borehole and comparison with the genome sequences of other deep-branching lineages of the phylum Actinobacteria.</title>
        <authorList>
            <person name="Severino R."/>
            <person name="Froufe H.J.C."/>
            <person name="Barroso C."/>
            <person name="Albuquerque L."/>
            <person name="Lobo-da-Cunha A."/>
            <person name="da Costa M.S."/>
            <person name="Egas C."/>
        </authorList>
    </citation>
    <scope>NUCLEOTIDE SEQUENCE [LARGE SCALE GENOMIC DNA]</scope>
    <source>
        <strain evidence="11">F2-233</strain>
    </source>
</reference>
<gene>
    <name evidence="10" type="ORF">Gocc_2996</name>
</gene>
<dbReference type="RefSeq" id="WP_220150659.1">
    <property type="nucleotide sequence ID" value="NZ_QQZY01000010.1"/>
</dbReference>
<dbReference type="AlphaFoldDB" id="A0A7M2YTI4"/>
<evidence type="ECO:0000256" key="2">
    <source>
        <dbReference type="ARBA" id="ARBA00022691"/>
    </source>
</evidence>
<evidence type="ECO:0000259" key="9">
    <source>
        <dbReference type="Pfam" id="PF13847"/>
    </source>
</evidence>
<evidence type="ECO:0000256" key="6">
    <source>
        <dbReference type="ARBA" id="ARBA00047941"/>
    </source>
</evidence>
<dbReference type="PANTHER" id="PTHR43675">
    <property type="entry name" value="ARSENITE METHYLTRANSFERASE"/>
    <property type="match status" value="1"/>
</dbReference>
<dbReference type="Gene3D" id="3.40.50.150">
    <property type="entry name" value="Vaccinia Virus protein VP39"/>
    <property type="match status" value="1"/>
</dbReference>
<keyword evidence="11" id="KW-1185">Reference proteome</keyword>
<dbReference type="EMBL" id="QQZY01000010">
    <property type="protein sequence ID" value="RDI73396.1"/>
    <property type="molecule type" value="Genomic_DNA"/>
</dbReference>
<dbReference type="GO" id="GO:0030791">
    <property type="term" value="F:arsenite methyltransferase activity"/>
    <property type="evidence" value="ECO:0007669"/>
    <property type="project" value="UniProtKB-EC"/>
</dbReference>
<comment type="catalytic activity">
    <reaction evidence="7">
        <text>arsenic triglutathione + 2 [thioredoxin]-dithiol + 2 S-adenosyl-L-methionine + H2O = dimethylarsinous acid + 2 [thioredoxin]-disulfide + 3 glutathione + 2 S-adenosyl-L-homocysteine + 2 H(+)</text>
        <dbReference type="Rhea" id="RHEA:69464"/>
        <dbReference type="Rhea" id="RHEA-COMP:10698"/>
        <dbReference type="Rhea" id="RHEA-COMP:10700"/>
        <dbReference type="ChEBI" id="CHEBI:15377"/>
        <dbReference type="ChEBI" id="CHEBI:15378"/>
        <dbReference type="ChEBI" id="CHEBI:23808"/>
        <dbReference type="ChEBI" id="CHEBI:29950"/>
        <dbReference type="ChEBI" id="CHEBI:50058"/>
        <dbReference type="ChEBI" id="CHEBI:57856"/>
        <dbReference type="ChEBI" id="CHEBI:57925"/>
        <dbReference type="ChEBI" id="CHEBI:59789"/>
        <dbReference type="ChEBI" id="CHEBI:183640"/>
        <dbReference type="EC" id="2.1.1.137"/>
    </reaction>
</comment>
<proteinExistence type="inferred from homology"/>